<feature type="transmembrane region" description="Helical" evidence="3">
    <location>
        <begin position="41"/>
        <end position="60"/>
    </location>
</feature>
<dbReference type="Proteomes" id="UP000287330">
    <property type="component" value="Unassembled WGS sequence"/>
</dbReference>
<keyword evidence="1" id="KW-0175">Coiled coil</keyword>
<evidence type="ECO:0000256" key="1">
    <source>
        <dbReference type="SAM" id="Coils"/>
    </source>
</evidence>
<dbReference type="OrthoDB" id="5739852at2"/>
<keyword evidence="5" id="KW-1185">Reference proteome</keyword>
<feature type="compositionally biased region" description="Basic and acidic residues" evidence="2">
    <location>
        <begin position="1"/>
        <end position="10"/>
    </location>
</feature>
<keyword evidence="3" id="KW-0812">Transmembrane</keyword>
<evidence type="ECO:0000313" key="4">
    <source>
        <dbReference type="EMBL" id="RUO51659.1"/>
    </source>
</evidence>
<name>A0A432XSG5_9GAMM</name>
<sequence>MDKDNKKDTPETSATLANEAEQNSSSDAQESPKASSSRIKGVFYIVVLIAIIVLAAWIYLKQPYKQLPFWPEPESASQASEPTIEYARQSSLAQTQQRLEQLQADLQQAQRQIQQNADDSQQNQLRQRLQQLEGELNQQQQTVQQLASQLPQQQAQRIREWRLFEVKQTLAAAARSAVFNADTQTAIRLLDIANQQLAGIESSGALQIRQAIEEDKQALLDYQQSDATQWVVELATAKRQAIALANKTPTRNLSVEPTQASEPTTWREHLAYNWRAFMDNFFRVQRSTESVEPVLARETLVLKQQQLDLILSVAENAALKGQVELAKTKLSEATALIKEIKADGSKQQRVIRKLEELNSNIRQAAELPEVSSLAIAASQLGGRLQ</sequence>
<evidence type="ECO:0000256" key="3">
    <source>
        <dbReference type="SAM" id="Phobius"/>
    </source>
</evidence>
<dbReference type="RefSeq" id="WP_110575549.1">
    <property type="nucleotide sequence ID" value="NZ_PIPV01000009.1"/>
</dbReference>
<accession>A0A432XSG5</accession>
<feature type="region of interest" description="Disordered" evidence="2">
    <location>
        <begin position="1"/>
        <end position="33"/>
    </location>
</feature>
<dbReference type="InterPro" id="IPR007470">
    <property type="entry name" value="HemX"/>
</dbReference>
<keyword evidence="3" id="KW-0472">Membrane</keyword>
<dbReference type="Pfam" id="PF04375">
    <property type="entry name" value="HemX"/>
    <property type="match status" value="1"/>
</dbReference>
<organism evidence="4 5">
    <name type="scientific">Idiomarina fontislapidosi</name>
    <dbReference type="NCBI Taxonomy" id="263723"/>
    <lineage>
        <taxon>Bacteria</taxon>
        <taxon>Pseudomonadati</taxon>
        <taxon>Pseudomonadota</taxon>
        <taxon>Gammaproteobacteria</taxon>
        <taxon>Alteromonadales</taxon>
        <taxon>Idiomarinaceae</taxon>
        <taxon>Idiomarina</taxon>
    </lineage>
</organism>
<feature type="coiled-coil region" evidence="1">
    <location>
        <begin position="323"/>
        <end position="367"/>
    </location>
</feature>
<dbReference type="AlphaFoldDB" id="A0A432XSG5"/>
<keyword evidence="3" id="KW-1133">Transmembrane helix</keyword>
<gene>
    <name evidence="4" type="ORF">CWE25_10285</name>
</gene>
<feature type="coiled-coil region" evidence="1">
    <location>
        <begin position="92"/>
        <end position="156"/>
    </location>
</feature>
<proteinExistence type="predicted"/>
<evidence type="ECO:0000256" key="2">
    <source>
        <dbReference type="SAM" id="MobiDB-lite"/>
    </source>
</evidence>
<dbReference type="PANTHER" id="PTHR38043:SF1">
    <property type="entry name" value="PROTEIN HEMX"/>
    <property type="match status" value="1"/>
</dbReference>
<evidence type="ECO:0000313" key="5">
    <source>
        <dbReference type="Proteomes" id="UP000287330"/>
    </source>
</evidence>
<dbReference type="EMBL" id="PIPV01000009">
    <property type="protein sequence ID" value="RUO51659.1"/>
    <property type="molecule type" value="Genomic_DNA"/>
</dbReference>
<feature type="compositionally biased region" description="Polar residues" evidence="2">
    <location>
        <begin position="11"/>
        <end position="33"/>
    </location>
</feature>
<comment type="caution">
    <text evidence="4">The sequence shown here is derived from an EMBL/GenBank/DDBJ whole genome shotgun (WGS) entry which is preliminary data.</text>
</comment>
<protein>
    <submittedName>
        <fullName evidence="4">Uncharacterized protein</fullName>
    </submittedName>
</protein>
<dbReference type="PANTHER" id="PTHR38043">
    <property type="entry name" value="PROTEIN HEMX"/>
    <property type="match status" value="1"/>
</dbReference>
<reference evidence="5" key="1">
    <citation type="journal article" date="2018" name="Front. Microbiol.">
        <title>Genome-Based Analysis Reveals the Taxonomy and Diversity of the Family Idiomarinaceae.</title>
        <authorList>
            <person name="Liu Y."/>
            <person name="Lai Q."/>
            <person name="Shao Z."/>
        </authorList>
    </citation>
    <scope>NUCLEOTIDE SEQUENCE [LARGE SCALE GENOMIC DNA]</scope>
    <source>
        <strain evidence="5">F23</strain>
    </source>
</reference>